<proteinExistence type="predicted"/>
<reference evidence="1" key="1">
    <citation type="submission" date="2020-01" db="EMBL/GenBank/DDBJ databases">
        <title>Identification and distribution of gene clusters putatively required for synthesis of sphingolipid metabolism inhibitors in phylogenetically diverse species of the filamentous fungus Fusarium.</title>
        <authorList>
            <person name="Kim H.-S."/>
            <person name="Busman M."/>
            <person name="Brown D.W."/>
            <person name="Divon H."/>
            <person name="Uhlig S."/>
            <person name="Proctor R.H."/>
        </authorList>
    </citation>
    <scope>NUCLEOTIDE SEQUENCE</scope>
    <source>
        <strain evidence="1">NRRL 53441</strain>
    </source>
</reference>
<protein>
    <submittedName>
        <fullName evidence="1">Uncharacterized protein</fullName>
    </submittedName>
</protein>
<dbReference type="Proteomes" id="UP000605986">
    <property type="component" value="Unassembled WGS sequence"/>
</dbReference>
<keyword evidence="2" id="KW-1185">Reference proteome</keyword>
<dbReference type="EMBL" id="JAADJG010000661">
    <property type="protein sequence ID" value="KAF4440364.1"/>
    <property type="molecule type" value="Genomic_DNA"/>
</dbReference>
<organism evidence="1 2">
    <name type="scientific">Fusarium austroafricanum</name>
    <dbReference type="NCBI Taxonomy" id="2364996"/>
    <lineage>
        <taxon>Eukaryota</taxon>
        <taxon>Fungi</taxon>
        <taxon>Dikarya</taxon>
        <taxon>Ascomycota</taxon>
        <taxon>Pezizomycotina</taxon>
        <taxon>Sordariomycetes</taxon>
        <taxon>Hypocreomycetidae</taxon>
        <taxon>Hypocreales</taxon>
        <taxon>Nectriaceae</taxon>
        <taxon>Fusarium</taxon>
        <taxon>Fusarium concolor species complex</taxon>
    </lineage>
</organism>
<name>A0A8H4K0L0_9HYPO</name>
<sequence>MADSDPPSYNKPWVVSRTRFIPPCDDDYERRVQLWGMVDKPAFINPYVVGPFEMILPDCIPDQLVMSRLSVIPANTEGLALMEVLGGSSLKLTFTEDRRLIFGFQEGCGPDTSWCRDYFVNCWAYVYDWVTEVLHGSGRSMYERALERAANEPLDFELEDP</sequence>
<evidence type="ECO:0000313" key="1">
    <source>
        <dbReference type="EMBL" id="KAF4440364.1"/>
    </source>
</evidence>
<accession>A0A8H4K0L0</accession>
<evidence type="ECO:0000313" key="2">
    <source>
        <dbReference type="Proteomes" id="UP000605986"/>
    </source>
</evidence>
<comment type="caution">
    <text evidence="1">The sequence shown here is derived from an EMBL/GenBank/DDBJ whole genome shotgun (WGS) entry which is preliminary data.</text>
</comment>
<dbReference type="AlphaFoldDB" id="A0A8H4K0L0"/>
<gene>
    <name evidence="1" type="ORF">F53441_12312</name>
</gene>